<dbReference type="RefSeq" id="WP_072345405.1">
    <property type="nucleotide sequence ID" value="NZ_FPKU01000003.1"/>
</dbReference>
<keyword evidence="2" id="KW-0378">Hydrolase</keyword>
<evidence type="ECO:0000259" key="1">
    <source>
        <dbReference type="Pfam" id="PF07486"/>
    </source>
</evidence>
<keyword evidence="3" id="KW-1185">Reference proteome</keyword>
<dbReference type="STRING" id="665118.SAMN02983003_3253"/>
<feature type="domain" description="Cell wall hydrolase SleB" evidence="1">
    <location>
        <begin position="226"/>
        <end position="336"/>
    </location>
</feature>
<dbReference type="Pfam" id="PF07486">
    <property type="entry name" value="Hydrolase_2"/>
    <property type="match status" value="1"/>
</dbReference>
<protein>
    <submittedName>
        <fullName evidence="2">Cell wall hydrolase CwlJ, involved in spore germination</fullName>
    </submittedName>
</protein>
<dbReference type="GO" id="GO:0016787">
    <property type="term" value="F:hydrolase activity"/>
    <property type="evidence" value="ECO:0007669"/>
    <property type="project" value="UniProtKB-KW"/>
</dbReference>
<name>A0A1K2I1E5_9HYPH</name>
<proteinExistence type="predicted"/>
<reference evidence="2 3" key="1">
    <citation type="submission" date="2016-11" db="EMBL/GenBank/DDBJ databases">
        <authorList>
            <person name="Jaros S."/>
            <person name="Januszkiewicz K."/>
            <person name="Wedrychowicz H."/>
        </authorList>
    </citation>
    <scope>NUCLEOTIDE SEQUENCE [LARGE SCALE GENOMIC DNA]</scope>
    <source>
        <strain evidence="2 3">ATCC 23634</strain>
    </source>
</reference>
<dbReference type="OrthoDB" id="9785345at2"/>
<dbReference type="EMBL" id="FPKU01000003">
    <property type="protein sequence ID" value="SFZ86079.1"/>
    <property type="molecule type" value="Genomic_DNA"/>
</dbReference>
<dbReference type="AlphaFoldDB" id="A0A1K2I1E5"/>
<dbReference type="InterPro" id="IPR042047">
    <property type="entry name" value="SleB_dom1"/>
</dbReference>
<organism evidence="2 3">
    <name type="scientific">Devosia enhydra</name>
    <dbReference type="NCBI Taxonomy" id="665118"/>
    <lineage>
        <taxon>Bacteria</taxon>
        <taxon>Pseudomonadati</taxon>
        <taxon>Pseudomonadota</taxon>
        <taxon>Alphaproteobacteria</taxon>
        <taxon>Hyphomicrobiales</taxon>
        <taxon>Devosiaceae</taxon>
        <taxon>Devosia</taxon>
    </lineage>
</organism>
<gene>
    <name evidence="2" type="ORF">SAMN02983003_3253</name>
</gene>
<accession>A0A1K2I1E5</accession>
<dbReference type="Proteomes" id="UP000183447">
    <property type="component" value="Unassembled WGS sequence"/>
</dbReference>
<evidence type="ECO:0000313" key="2">
    <source>
        <dbReference type="EMBL" id="SFZ86079.1"/>
    </source>
</evidence>
<evidence type="ECO:0000313" key="3">
    <source>
        <dbReference type="Proteomes" id="UP000183447"/>
    </source>
</evidence>
<dbReference type="Gene3D" id="1.10.10.2520">
    <property type="entry name" value="Cell wall hydrolase SleB, domain 1"/>
    <property type="match status" value="1"/>
</dbReference>
<dbReference type="InterPro" id="IPR011105">
    <property type="entry name" value="Cell_wall_hydrolase_SleB"/>
</dbReference>
<sequence length="345" mass="37021">MAFVQKTARTRRKAVEQMMLNGAAGAATAVLGLLALTFPAQGPAHGEAAIPALAQNSALASIDFLGSAPVITGSVNHLFDTGGFRGPNRLAKTDRARYVPDVMEMASSFSDIRERILVARAAAIETTRVAALPGSAARPEPITPAATAERVAIAAVSPRAVSQALDAIDGITGSTAPLPVAPPQQIAYARAEAPATEFGLKDKAGTEVSDKELWCLATAIYFEARGEAYRGQIGVAQVVLNRVKHSLYPSTICSVVFQNQHMRNACQFSFACDGIPEKVTDQKSWKQAEEIARGTVKGDLYLAEVGAATHYHATYVKPRWAPRMQKLTQIGLHVFYQFKRGWRFG</sequence>